<dbReference type="Proteomes" id="UP000681075">
    <property type="component" value="Unassembled WGS sequence"/>
</dbReference>
<sequence>MTLSGLLDLGICYILFFLILSLIVTALNEFVGALLNSRPSFLGKTLQRLIDDHMLGARIMAHPVLLAASPRAAPSVPQTEDGFRSFKFPAYIKSTDFALATIQAGLDLLDTPVAKDQPIADLLQRIEALPPSNFRDVLRALANDGVTTVEEFRTRLAHWYDDTMDRASGLYKRNAQYIACAYGMALALLVNADLYSMGVRLWQDAALRQAIAEQSVAVLQAAPAAPVSTDLLKQTREKIEQQSRMLRPFPIGWGPGETPLDFFDVTRLGTNAIRLLGYVMTALAISLGAPFWFDLLQRFANIRATGPKPDTLREETARSNRAT</sequence>
<feature type="transmembrane region" description="Helical" evidence="1">
    <location>
        <begin position="6"/>
        <end position="28"/>
    </location>
</feature>
<proteinExistence type="predicted"/>
<keyword evidence="1" id="KW-0812">Transmembrane</keyword>
<gene>
    <name evidence="2" type="ORF">TMPK1_05350</name>
</gene>
<keyword evidence="1" id="KW-0472">Membrane</keyword>
<dbReference type="EMBL" id="BOPV01000001">
    <property type="protein sequence ID" value="GIL38298.1"/>
    <property type="molecule type" value="Genomic_DNA"/>
</dbReference>
<accession>A0A8S8X5Z6</accession>
<dbReference type="RefSeq" id="WP_420241275.1">
    <property type="nucleotide sequence ID" value="NZ_BOPV01000001.1"/>
</dbReference>
<dbReference type="AlphaFoldDB" id="A0A8S8X5Z6"/>
<name>A0A8S8X5Z6_9PROT</name>
<comment type="caution">
    <text evidence="2">The sequence shown here is derived from an EMBL/GenBank/DDBJ whole genome shotgun (WGS) entry which is preliminary data.</text>
</comment>
<organism evidence="2 3">
    <name type="scientific">Roseiterribacter gracilis</name>
    <dbReference type="NCBI Taxonomy" id="2812848"/>
    <lineage>
        <taxon>Bacteria</taxon>
        <taxon>Pseudomonadati</taxon>
        <taxon>Pseudomonadota</taxon>
        <taxon>Alphaproteobacteria</taxon>
        <taxon>Rhodospirillales</taxon>
        <taxon>Roseiterribacteraceae</taxon>
        <taxon>Roseiterribacter</taxon>
    </lineage>
</organism>
<feature type="transmembrane region" description="Helical" evidence="1">
    <location>
        <begin position="275"/>
        <end position="293"/>
    </location>
</feature>
<keyword evidence="1" id="KW-1133">Transmembrane helix</keyword>
<reference evidence="2" key="1">
    <citation type="submission" date="2021-02" db="EMBL/GenBank/DDBJ databases">
        <title>Genome sequence of Rhodospirillales sp. strain TMPK1 isolated from soil.</title>
        <authorList>
            <person name="Nakai R."/>
            <person name="Kusada H."/>
            <person name="Tamaki H."/>
        </authorList>
    </citation>
    <scope>NUCLEOTIDE SEQUENCE</scope>
    <source>
        <strain evidence="2">TMPK1</strain>
    </source>
</reference>
<evidence type="ECO:0000313" key="2">
    <source>
        <dbReference type="EMBL" id="GIL38298.1"/>
    </source>
</evidence>
<feature type="transmembrane region" description="Helical" evidence="1">
    <location>
        <begin position="174"/>
        <end position="192"/>
    </location>
</feature>
<evidence type="ECO:0000313" key="3">
    <source>
        <dbReference type="Proteomes" id="UP000681075"/>
    </source>
</evidence>
<protein>
    <submittedName>
        <fullName evidence="2">Uncharacterized protein</fullName>
    </submittedName>
</protein>
<evidence type="ECO:0000256" key="1">
    <source>
        <dbReference type="SAM" id="Phobius"/>
    </source>
</evidence>
<keyword evidence="3" id="KW-1185">Reference proteome</keyword>